<feature type="transmembrane region" description="Helical" evidence="10">
    <location>
        <begin position="260"/>
        <end position="279"/>
    </location>
</feature>
<evidence type="ECO:0000256" key="6">
    <source>
        <dbReference type="ARBA" id="ARBA00022989"/>
    </source>
</evidence>
<keyword evidence="13" id="KW-1185">Reference proteome</keyword>
<dbReference type="RefSeq" id="XP_022777235.1">
    <property type="nucleotide sequence ID" value="XM_022921500.1"/>
</dbReference>
<keyword evidence="3" id="KW-0433">Leucine-rich repeat</keyword>
<evidence type="ECO:0000256" key="7">
    <source>
        <dbReference type="ARBA" id="ARBA00023136"/>
    </source>
</evidence>
<dbReference type="AlphaFoldDB" id="A0A6P6BJC7"/>
<keyword evidence="4 10" id="KW-0812">Transmembrane</keyword>
<organism evidence="13 14">
    <name type="scientific">Durio zibethinus</name>
    <name type="common">Durian</name>
    <dbReference type="NCBI Taxonomy" id="66656"/>
    <lineage>
        <taxon>Eukaryota</taxon>
        <taxon>Viridiplantae</taxon>
        <taxon>Streptophyta</taxon>
        <taxon>Embryophyta</taxon>
        <taxon>Tracheophyta</taxon>
        <taxon>Spermatophyta</taxon>
        <taxon>Magnoliopsida</taxon>
        <taxon>eudicotyledons</taxon>
        <taxon>Gunneridae</taxon>
        <taxon>Pentapetalae</taxon>
        <taxon>rosids</taxon>
        <taxon>malvids</taxon>
        <taxon>Malvales</taxon>
        <taxon>Malvaceae</taxon>
        <taxon>Helicteroideae</taxon>
        <taxon>Durio</taxon>
    </lineage>
</organism>
<feature type="compositionally biased region" description="Basic and acidic residues" evidence="9">
    <location>
        <begin position="670"/>
        <end position="690"/>
    </location>
</feature>
<dbReference type="Proteomes" id="UP000515121">
    <property type="component" value="Unplaced"/>
</dbReference>
<sequence length="690" mass="75307">MAVGWFFRPFLLLLSLYVLLPLTLSVSDSEALLQLKKSFTNASALDSWVAGSAPCNQEGPWNGLLCYNGTVTGLRLEGMGLSGNIDVGALIEMKDLRFFSVINNSFTGIIPEINRLGALKALFLSGNQFSGAIPAEYFAKMGSLKKVWLSHNKFTGNIPFSLGQLPYLIDLHLENNQFSGHIPAFNHPTLKSINLSNNELEGEIPSSLSKFNANSFAGNPGLCGEEPGVSCSKAVETSSESTSISNNYDNRDEKSDSKKITAPIITLGVMLFFMIIFLATRWRKKKQEDVNVVGKGSSNEAVEVQVSVPARREVEVGRKSASSSRKGSNHAKAGVDAVAELVMVNNEKGVFGLPDLMKAAAEVLGNGGLGSSYKVKMANGVTVVVKRMREMNTLGKDAFDKEVKRLGNLRHPNILTPLAYYYRKEEKLFVYEYLPKGNLLYQLHGDPDTSHVELDWPARLKIVQGIAEGLDYLHTELASLDVPHGNLKASNVLLGPDSHPFLSDYGFCPLVNSSGVEALFAYKTPEAIRHGTVSPKSDVYCLGIIILEILTGKFPSQYLSNGKGGTDVVQWVTSAFSEGRQAELLDPEITGCQNSLGSMERLLHIGTLCSQSSPEQRLEMKEAIRMIEEIQVEGGLGSCSQARTMQVLPSLREGFADAPNSNSSSFQEWNGEHARRSHKSESFADRQGHS</sequence>
<evidence type="ECO:0000256" key="11">
    <source>
        <dbReference type="SAM" id="SignalP"/>
    </source>
</evidence>
<dbReference type="GO" id="GO:0016020">
    <property type="term" value="C:membrane"/>
    <property type="evidence" value="ECO:0007669"/>
    <property type="project" value="UniProtKB-SubCell"/>
</dbReference>
<keyword evidence="6 10" id="KW-1133">Transmembrane helix</keyword>
<dbReference type="Pfam" id="PF00069">
    <property type="entry name" value="Pkinase"/>
    <property type="match status" value="1"/>
</dbReference>
<dbReference type="InterPro" id="IPR011009">
    <property type="entry name" value="Kinase-like_dom_sf"/>
</dbReference>
<feature type="region of interest" description="Disordered" evidence="9">
    <location>
        <begin position="654"/>
        <end position="690"/>
    </location>
</feature>
<dbReference type="Pfam" id="PF08263">
    <property type="entry name" value="LRRNT_2"/>
    <property type="match status" value="1"/>
</dbReference>
<feature type="chain" id="PRO_5027813247" evidence="11">
    <location>
        <begin position="26"/>
        <end position="690"/>
    </location>
</feature>
<dbReference type="SUPFAM" id="SSF56112">
    <property type="entry name" value="Protein kinase-like (PK-like)"/>
    <property type="match status" value="1"/>
</dbReference>
<evidence type="ECO:0000313" key="14">
    <source>
        <dbReference type="RefSeq" id="XP_022777235.1"/>
    </source>
</evidence>
<comment type="subcellular location">
    <subcellularLocation>
        <location evidence="1">Membrane</location>
        <topology evidence="1">Single-pass membrane protein</topology>
    </subcellularLocation>
</comment>
<evidence type="ECO:0000256" key="8">
    <source>
        <dbReference type="ARBA" id="ARBA00023180"/>
    </source>
</evidence>
<evidence type="ECO:0000259" key="12">
    <source>
        <dbReference type="PROSITE" id="PS50011"/>
    </source>
</evidence>
<dbReference type="Pfam" id="PF00560">
    <property type="entry name" value="LRR_1"/>
    <property type="match status" value="2"/>
</dbReference>
<dbReference type="InterPro" id="IPR013210">
    <property type="entry name" value="LRR_N_plant-typ"/>
</dbReference>
<dbReference type="InterPro" id="IPR000719">
    <property type="entry name" value="Prot_kinase_dom"/>
</dbReference>
<name>A0A6P6BJC7_DURZI</name>
<dbReference type="PANTHER" id="PTHR48007">
    <property type="entry name" value="LEUCINE-RICH REPEAT RECEPTOR-LIKE PROTEIN KINASE PXC1"/>
    <property type="match status" value="1"/>
</dbReference>
<evidence type="ECO:0000313" key="13">
    <source>
        <dbReference type="Proteomes" id="UP000515121"/>
    </source>
</evidence>
<evidence type="ECO:0000256" key="2">
    <source>
        <dbReference type="ARBA" id="ARBA00009592"/>
    </source>
</evidence>
<keyword evidence="11" id="KW-0732">Signal</keyword>
<dbReference type="GeneID" id="111318627"/>
<dbReference type="Gene3D" id="3.80.10.10">
    <property type="entry name" value="Ribonuclease Inhibitor"/>
    <property type="match status" value="2"/>
</dbReference>
<dbReference type="Gene3D" id="3.30.200.20">
    <property type="entry name" value="Phosphorylase Kinase, domain 1"/>
    <property type="match status" value="1"/>
</dbReference>
<evidence type="ECO:0000256" key="5">
    <source>
        <dbReference type="ARBA" id="ARBA00022737"/>
    </source>
</evidence>
<dbReference type="KEGG" id="dzi:111318627"/>
<dbReference type="GO" id="GO:0005524">
    <property type="term" value="F:ATP binding"/>
    <property type="evidence" value="ECO:0007669"/>
    <property type="project" value="InterPro"/>
</dbReference>
<evidence type="ECO:0000256" key="9">
    <source>
        <dbReference type="SAM" id="MobiDB-lite"/>
    </source>
</evidence>
<dbReference type="SUPFAM" id="SSF52058">
    <property type="entry name" value="L domain-like"/>
    <property type="match status" value="1"/>
</dbReference>
<dbReference type="OrthoDB" id="418615at2759"/>
<comment type="similarity">
    <text evidence="2">Belongs to the RLP family.</text>
</comment>
<dbReference type="GO" id="GO:0004672">
    <property type="term" value="F:protein kinase activity"/>
    <property type="evidence" value="ECO:0007669"/>
    <property type="project" value="InterPro"/>
</dbReference>
<keyword evidence="5" id="KW-0677">Repeat</keyword>
<dbReference type="InterPro" id="IPR032675">
    <property type="entry name" value="LRR_dom_sf"/>
</dbReference>
<accession>A0A6P6BJC7</accession>
<evidence type="ECO:0000256" key="4">
    <source>
        <dbReference type="ARBA" id="ARBA00022692"/>
    </source>
</evidence>
<evidence type="ECO:0000256" key="10">
    <source>
        <dbReference type="SAM" id="Phobius"/>
    </source>
</evidence>
<reference evidence="14" key="1">
    <citation type="submission" date="2025-08" db="UniProtKB">
        <authorList>
            <consortium name="RefSeq"/>
        </authorList>
    </citation>
    <scope>IDENTIFICATION</scope>
    <source>
        <tissue evidence="14">Fruit stalk</tissue>
    </source>
</reference>
<proteinExistence type="inferred from homology"/>
<evidence type="ECO:0000256" key="1">
    <source>
        <dbReference type="ARBA" id="ARBA00004167"/>
    </source>
</evidence>
<dbReference type="PROSITE" id="PS50011">
    <property type="entry name" value="PROTEIN_KINASE_DOM"/>
    <property type="match status" value="1"/>
</dbReference>
<keyword evidence="8" id="KW-0325">Glycoprotein</keyword>
<feature type="domain" description="Protein kinase" evidence="12">
    <location>
        <begin position="358"/>
        <end position="630"/>
    </location>
</feature>
<dbReference type="PANTHER" id="PTHR48007:SF38">
    <property type="entry name" value="LEUCINE-RICH REPEAT PROTEIN KINASE FAMILY PROTEIN"/>
    <property type="match status" value="1"/>
</dbReference>
<keyword evidence="7 10" id="KW-0472">Membrane</keyword>
<protein>
    <submittedName>
        <fullName evidence="14">Pollen receptor-like kinase 3</fullName>
    </submittedName>
</protein>
<dbReference type="Gene3D" id="1.10.510.10">
    <property type="entry name" value="Transferase(Phosphotransferase) domain 1"/>
    <property type="match status" value="1"/>
</dbReference>
<dbReference type="FunFam" id="3.80.10.10:FF:000111">
    <property type="entry name" value="LRR receptor-like serine/threonine-protein kinase ERECTA"/>
    <property type="match status" value="1"/>
</dbReference>
<evidence type="ECO:0000256" key="3">
    <source>
        <dbReference type="ARBA" id="ARBA00022614"/>
    </source>
</evidence>
<feature type="compositionally biased region" description="Polar residues" evidence="9">
    <location>
        <begin position="659"/>
        <end position="668"/>
    </location>
</feature>
<dbReference type="InterPro" id="IPR046959">
    <property type="entry name" value="PRK1-6/SRF4-like"/>
</dbReference>
<dbReference type="InterPro" id="IPR001611">
    <property type="entry name" value="Leu-rich_rpt"/>
</dbReference>
<gene>
    <name evidence="14" type="primary">LOC111318627</name>
</gene>
<feature type="signal peptide" evidence="11">
    <location>
        <begin position="1"/>
        <end position="25"/>
    </location>
</feature>